<dbReference type="SUPFAM" id="SSF53335">
    <property type="entry name" value="S-adenosyl-L-methionine-dependent methyltransferases"/>
    <property type="match status" value="1"/>
</dbReference>
<feature type="domain" description="Methyltransferase type 11" evidence="1">
    <location>
        <begin position="39"/>
        <end position="137"/>
    </location>
</feature>
<dbReference type="Proteomes" id="UP001068021">
    <property type="component" value="Unassembled WGS sequence"/>
</dbReference>
<dbReference type="InterPro" id="IPR029063">
    <property type="entry name" value="SAM-dependent_MTases_sf"/>
</dbReference>
<gene>
    <name evidence="3" type="ORF">O3H35_10595</name>
    <name evidence="2" type="ORF">O3H54_05495</name>
</gene>
<evidence type="ECO:0000313" key="4">
    <source>
        <dbReference type="Proteomes" id="UP001068021"/>
    </source>
</evidence>
<dbReference type="EMBL" id="JAPVER010000020">
    <property type="protein sequence ID" value="MCZ3365329.1"/>
    <property type="molecule type" value="Genomic_DNA"/>
</dbReference>
<keyword evidence="3" id="KW-0489">Methyltransferase</keyword>
<dbReference type="EMBL" id="JAPVES010000030">
    <property type="protein sequence ID" value="MCZ3373080.1"/>
    <property type="molecule type" value="Genomic_DNA"/>
</dbReference>
<dbReference type="PANTHER" id="PTHR43591">
    <property type="entry name" value="METHYLTRANSFERASE"/>
    <property type="match status" value="1"/>
</dbReference>
<dbReference type="Pfam" id="PF08241">
    <property type="entry name" value="Methyltransf_11"/>
    <property type="match status" value="1"/>
</dbReference>
<dbReference type="RefSeq" id="WP_048081417.1">
    <property type="nucleotide sequence ID" value="NZ_JAPVER010000020.1"/>
</dbReference>
<organism evidence="3">
    <name type="scientific">Methanobacterium veterum</name>
    <dbReference type="NCBI Taxonomy" id="408577"/>
    <lineage>
        <taxon>Archaea</taxon>
        <taxon>Methanobacteriati</taxon>
        <taxon>Methanobacteriota</taxon>
        <taxon>Methanomada group</taxon>
        <taxon>Methanobacteria</taxon>
        <taxon>Methanobacteriales</taxon>
        <taxon>Methanobacteriaceae</taxon>
        <taxon>Methanobacterium</taxon>
    </lineage>
</organism>
<sequence>MKTDPKKMDNRSKTIFKDVYPQIADQIIRRCGIKEGICIDIGSGSGALAIAVSKVTDLNIYSLDMEEEMNQIAKKNIIDEELHHRIFPVNGDVHEMPFPDDFADLIISRGSLFFWENKEASFREIYRVLKPEGWAYIGGGFGSKTLKNKIRQSVNNRKTDHINIPKISITGLKLILNRVPIKDYHILNDNSGLWTLFKK</sequence>
<dbReference type="CDD" id="cd02440">
    <property type="entry name" value="AdoMet_MTases"/>
    <property type="match status" value="1"/>
</dbReference>
<keyword evidence="3" id="KW-0808">Transferase</keyword>
<dbReference type="PANTHER" id="PTHR43591:SF24">
    <property type="entry name" value="2-METHOXY-6-POLYPRENYL-1,4-BENZOQUINOL METHYLASE, MITOCHONDRIAL"/>
    <property type="match status" value="1"/>
</dbReference>
<dbReference type="GO" id="GO:0008757">
    <property type="term" value="F:S-adenosylmethionine-dependent methyltransferase activity"/>
    <property type="evidence" value="ECO:0007669"/>
    <property type="project" value="InterPro"/>
</dbReference>
<accession>A0A9E5DMQ2</accession>
<proteinExistence type="predicted"/>
<name>A0A9E5DMQ2_9EURY</name>
<evidence type="ECO:0000313" key="2">
    <source>
        <dbReference type="EMBL" id="MCZ3365329.1"/>
    </source>
</evidence>
<dbReference type="Gene3D" id="3.40.50.150">
    <property type="entry name" value="Vaccinia Virus protein VP39"/>
    <property type="match status" value="1"/>
</dbReference>
<reference evidence="3" key="1">
    <citation type="submission" date="2022-12" db="EMBL/GenBank/DDBJ databases">
        <title>Reclassification of two methanogenic archaea species isolated from the Kolyma lowland permafrost.</title>
        <authorList>
            <person name="Trubitsyn V.E."/>
            <person name="Rivkina E.M."/>
            <person name="Shcherbakova V.A."/>
        </authorList>
    </citation>
    <scope>NUCLEOTIDE SEQUENCE</scope>
    <source>
        <strain evidence="2">M2</strain>
        <strain evidence="3">MK4</strain>
    </source>
</reference>
<dbReference type="GO" id="GO:0032259">
    <property type="term" value="P:methylation"/>
    <property type="evidence" value="ECO:0007669"/>
    <property type="project" value="UniProtKB-KW"/>
</dbReference>
<protein>
    <submittedName>
        <fullName evidence="3">Class I SAM-dependent methyltransferase</fullName>
    </submittedName>
</protein>
<evidence type="ECO:0000259" key="1">
    <source>
        <dbReference type="Pfam" id="PF08241"/>
    </source>
</evidence>
<keyword evidence="4" id="KW-1185">Reference proteome</keyword>
<dbReference type="InterPro" id="IPR013216">
    <property type="entry name" value="Methyltransf_11"/>
</dbReference>
<dbReference type="AlphaFoldDB" id="A0A9E5DMQ2"/>
<comment type="caution">
    <text evidence="3">The sequence shown here is derived from an EMBL/GenBank/DDBJ whole genome shotgun (WGS) entry which is preliminary data.</text>
</comment>
<dbReference type="Proteomes" id="UP001074446">
    <property type="component" value="Unassembled WGS sequence"/>
</dbReference>
<evidence type="ECO:0000313" key="3">
    <source>
        <dbReference type="EMBL" id="MCZ3373080.1"/>
    </source>
</evidence>